<feature type="transmembrane region" description="Helical" evidence="12">
    <location>
        <begin position="116"/>
        <end position="133"/>
    </location>
</feature>
<comment type="catalytic activity">
    <reaction evidence="11">
        <text>Fe(II)-heme o + 2 A + H2O = Fe(II)-heme a + 2 AH2</text>
        <dbReference type="Rhea" id="RHEA:63388"/>
        <dbReference type="ChEBI" id="CHEBI:13193"/>
        <dbReference type="ChEBI" id="CHEBI:15377"/>
        <dbReference type="ChEBI" id="CHEBI:17499"/>
        <dbReference type="ChEBI" id="CHEBI:60530"/>
        <dbReference type="ChEBI" id="CHEBI:61715"/>
        <dbReference type="EC" id="1.17.99.9"/>
    </reaction>
    <physiologicalReaction direction="left-to-right" evidence="11">
        <dbReference type="Rhea" id="RHEA:63389"/>
    </physiologicalReaction>
</comment>
<keyword evidence="6 12" id="KW-0560">Oxidoreductase</keyword>
<proteinExistence type="inferred from homology"/>
<keyword evidence="4 12" id="KW-0479">Metal-binding</keyword>
<sequence>MTTTSIDDAIAGARAGVGDRGPAQPGQRAVRNWLIFVSCLIFVMVVVGGATRLTGSGLSITEWKPITGAIPPLSHGAWMAEFDLYRATPQYRLLNAGMSLGEFQFIYLWEWGHRQLGRFIGLAYMLPLLWFAVRGAVRGRLLVTLAVIGLLGGLQGAIGWIMVHSGLQPGMTAVAPVKLMLHLLAACILLACVVAVIVRLSPRAEARSAARVRWLAGLLVAGSFAQIGLGALVAGLHAGLTYNTWPLMDGRFIPDAATLAPLDPWWMNMLATVPAVQFNHRMGAYILLALAIFHAVDVRRLAAAGLASARAAHRAMALAGVIAVQGVIGVATLLLAVPIWAGLLHQACALAVLVTAVIHARRLGAARSGGAAATLR</sequence>
<gene>
    <name evidence="12" type="primary">ctaA</name>
    <name evidence="13" type="ORF">ACFONL_02245</name>
</gene>
<evidence type="ECO:0000256" key="7">
    <source>
        <dbReference type="ARBA" id="ARBA00023004"/>
    </source>
</evidence>
<comment type="caution">
    <text evidence="13">The sequence shown here is derived from an EMBL/GenBank/DDBJ whole genome shotgun (WGS) entry which is preliminary data.</text>
</comment>
<evidence type="ECO:0000256" key="4">
    <source>
        <dbReference type="ARBA" id="ARBA00022723"/>
    </source>
</evidence>
<evidence type="ECO:0000256" key="8">
    <source>
        <dbReference type="ARBA" id="ARBA00023133"/>
    </source>
</evidence>
<keyword evidence="14" id="KW-1185">Reference proteome</keyword>
<evidence type="ECO:0000256" key="3">
    <source>
        <dbReference type="ARBA" id="ARBA00022692"/>
    </source>
</evidence>
<dbReference type="RefSeq" id="WP_191317682.1">
    <property type="nucleotide sequence ID" value="NZ_BNCG01000001.1"/>
</dbReference>
<comment type="cofactor">
    <cofactor evidence="1 12">
        <name>heme b</name>
        <dbReference type="ChEBI" id="CHEBI:60344"/>
    </cofactor>
</comment>
<comment type="pathway">
    <text evidence="10 12">Porphyrin-containing compound metabolism; heme A biosynthesis; heme A from heme O: step 1/1.</text>
</comment>
<evidence type="ECO:0000313" key="13">
    <source>
        <dbReference type="EMBL" id="MFC3636207.1"/>
    </source>
</evidence>
<feature type="transmembrane region" description="Helical" evidence="12">
    <location>
        <begin position="317"/>
        <end position="337"/>
    </location>
</feature>
<dbReference type="HAMAP" id="MF_01665">
    <property type="entry name" value="HemeA_synth_type2"/>
    <property type="match status" value="1"/>
</dbReference>
<evidence type="ECO:0000256" key="12">
    <source>
        <dbReference type="HAMAP-Rule" id="MF_01665"/>
    </source>
</evidence>
<accession>A0ABV7UC26</accession>
<dbReference type="InterPro" id="IPR003780">
    <property type="entry name" value="COX15/CtaA_fam"/>
</dbReference>
<evidence type="ECO:0000256" key="6">
    <source>
        <dbReference type="ARBA" id="ARBA00023002"/>
    </source>
</evidence>
<evidence type="ECO:0000313" key="14">
    <source>
        <dbReference type="Proteomes" id="UP001595704"/>
    </source>
</evidence>
<keyword evidence="5 12" id="KW-1133">Transmembrane helix</keyword>
<feature type="transmembrane region" description="Helical" evidence="12">
    <location>
        <begin position="183"/>
        <end position="202"/>
    </location>
</feature>
<dbReference type="Pfam" id="PF02628">
    <property type="entry name" value="COX15-CtaA"/>
    <property type="match status" value="1"/>
</dbReference>
<dbReference type="Proteomes" id="UP001595704">
    <property type="component" value="Unassembled WGS sequence"/>
</dbReference>
<feature type="binding site" description="axial binding residue" evidence="12">
    <location>
        <position position="345"/>
    </location>
    <ligand>
        <name>heme</name>
        <dbReference type="ChEBI" id="CHEBI:30413"/>
    </ligand>
    <ligandPart>
        <name>Fe</name>
        <dbReference type="ChEBI" id="CHEBI:18248"/>
    </ligandPart>
</feature>
<evidence type="ECO:0000256" key="2">
    <source>
        <dbReference type="ARBA" id="ARBA00004141"/>
    </source>
</evidence>
<evidence type="ECO:0000256" key="11">
    <source>
        <dbReference type="ARBA" id="ARBA00048044"/>
    </source>
</evidence>
<dbReference type="EMBL" id="JBHRYC010000023">
    <property type="protein sequence ID" value="MFC3636207.1"/>
    <property type="molecule type" value="Genomic_DNA"/>
</dbReference>
<keyword evidence="3 12" id="KW-0812">Transmembrane</keyword>
<feature type="transmembrane region" description="Helical" evidence="12">
    <location>
        <begin position="140"/>
        <end position="163"/>
    </location>
</feature>
<organism evidence="13 14">
    <name type="scientific">Camelimonas fluminis</name>
    <dbReference type="NCBI Taxonomy" id="1576911"/>
    <lineage>
        <taxon>Bacteria</taxon>
        <taxon>Pseudomonadati</taxon>
        <taxon>Pseudomonadota</taxon>
        <taxon>Alphaproteobacteria</taxon>
        <taxon>Hyphomicrobiales</taxon>
        <taxon>Chelatococcaceae</taxon>
        <taxon>Camelimonas</taxon>
    </lineage>
</organism>
<name>A0ABV7UC26_9HYPH</name>
<protein>
    <recommendedName>
        <fullName evidence="12">Heme A synthase</fullName>
        <shortName evidence="12">HAS</shortName>
        <ecNumber evidence="12">1.17.99.9</ecNumber>
    </recommendedName>
    <alternativeName>
        <fullName evidence="12">Cytochrome aa3-controlling protein</fullName>
    </alternativeName>
</protein>
<feature type="transmembrane region" description="Helical" evidence="12">
    <location>
        <begin position="278"/>
        <end position="296"/>
    </location>
</feature>
<comment type="subcellular location">
    <subcellularLocation>
        <location evidence="12">Cell membrane</location>
        <topology evidence="12">Multi-pass membrane protein</topology>
    </subcellularLocation>
    <subcellularLocation>
        <location evidence="2">Membrane</location>
        <topology evidence="2">Multi-pass membrane protein</topology>
    </subcellularLocation>
</comment>
<keyword evidence="12" id="KW-1003">Cell membrane</keyword>
<dbReference type="InterPro" id="IPR023754">
    <property type="entry name" value="HemeA_Synthase_type2"/>
</dbReference>
<comment type="function">
    <text evidence="12">Catalyzes the conversion of heme O to heme A by two successive hydroxylations of the methyl group at C8. The first hydroxylation forms heme I, the second hydroxylation results in an unstable dihydroxymethyl group, which spontaneously dehydrates, resulting in the formyl group of heme A.</text>
</comment>
<feature type="transmembrane region" description="Helical" evidence="12">
    <location>
        <begin position="343"/>
        <end position="360"/>
    </location>
</feature>
<keyword evidence="7 12" id="KW-0408">Iron</keyword>
<evidence type="ECO:0000256" key="10">
    <source>
        <dbReference type="ARBA" id="ARBA00044501"/>
    </source>
</evidence>
<keyword evidence="9 12" id="KW-0472">Membrane</keyword>
<dbReference type="PANTHER" id="PTHR23289:SF2">
    <property type="entry name" value="CYTOCHROME C OXIDASE ASSEMBLY PROTEIN COX15 HOMOLOG"/>
    <property type="match status" value="1"/>
</dbReference>
<evidence type="ECO:0000256" key="9">
    <source>
        <dbReference type="ARBA" id="ARBA00023136"/>
    </source>
</evidence>
<reference evidence="14" key="1">
    <citation type="journal article" date="2019" name="Int. J. Syst. Evol. Microbiol.">
        <title>The Global Catalogue of Microorganisms (GCM) 10K type strain sequencing project: providing services to taxonomists for standard genome sequencing and annotation.</title>
        <authorList>
            <consortium name="The Broad Institute Genomics Platform"/>
            <consortium name="The Broad Institute Genome Sequencing Center for Infectious Disease"/>
            <person name="Wu L."/>
            <person name="Ma J."/>
        </authorList>
    </citation>
    <scope>NUCLEOTIDE SEQUENCE [LARGE SCALE GENOMIC DNA]</scope>
    <source>
        <strain evidence="14">KCTC 42282</strain>
    </source>
</reference>
<evidence type="ECO:0000256" key="5">
    <source>
        <dbReference type="ARBA" id="ARBA00022989"/>
    </source>
</evidence>
<dbReference type="PANTHER" id="PTHR23289">
    <property type="entry name" value="CYTOCHROME C OXIDASE ASSEMBLY PROTEIN COX15"/>
    <property type="match status" value="1"/>
</dbReference>
<dbReference type="EC" id="1.17.99.9" evidence="12"/>
<keyword evidence="8 12" id="KW-0350">Heme biosynthesis</keyword>
<feature type="transmembrane region" description="Helical" evidence="12">
    <location>
        <begin position="33"/>
        <end position="53"/>
    </location>
</feature>
<feature type="transmembrane region" description="Helical" evidence="12">
    <location>
        <begin position="214"/>
        <end position="238"/>
    </location>
</feature>
<feature type="binding site" description="axial binding residue" evidence="12">
    <location>
        <position position="280"/>
    </location>
    <ligand>
        <name>heme</name>
        <dbReference type="ChEBI" id="CHEBI:30413"/>
    </ligand>
    <ligandPart>
        <name>Fe</name>
        <dbReference type="ChEBI" id="CHEBI:18248"/>
    </ligandPart>
</feature>
<evidence type="ECO:0000256" key="1">
    <source>
        <dbReference type="ARBA" id="ARBA00001970"/>
    </source>
</evidence>
<comment type="similarity">
    <text evidence="12">Belongs to the COX15/CtaA family. Type 2 subfamily.</text>
</comment>
<comment type="subunit">
    <text evidence="12">Interacts with CtaB.</text>
</comment>